<gene>
    <name evidence="2" type="ORF">ACFQL7_27910</name>
</gene>
<name>A0ABD5YWM9_9EURY</name>
<dbReference type="AlphaFoldDB" id="A0ABD5YWM9"/>
<keyword evidence="3" id="KW-1185">Reference proteome</keyword>
<dbReference type="CDD" id="cd00090">
    <property type="entry name" value="HTH_ARSR"/>
    <property type="match status" value="1"/>
</dbReference>
<dbReference type="RefSeq" id="WP_390207073.1">
    <property type="nucleotide sequence ID" value="NZ_JBHSZC010000006.1"/>
</dbReference>
<evidence type="ECO:0000259" key="1">
    <source>
        <dbReference type="Pfam" id="PF12802"/>
    </source>
</evidence>
<dbReference type="Pfam" id="PF12802">
    <property type="entry name" value="MarR_2"/>
    <property type="match status" value="1"/>
</dbReference>
<organism evidence="2 3">
    <name type="scientific">Halocatena marina</name>
    <dbReference type="NCBI Taxonomy" id="2934937"/>
    <lineage>
        <taxon>Archaea</taxon>
        <taxon>Methanobacteriati</taxon>
        <taxon>Methanobacteriota</taxon>
        <taxon>Stenosarchaea group</taxon>
        <taxon>Halobacteria</taxon>
        <taxon>Halobacteriales</taxon>
        <taxon>Natronomonadaceae</taxon>
        <taxon>Halocatena</taxon>
    </lineage>
</organism>
<dbReference type="GO" id="GO:0006355">
    <property type="term" value="P:regulation of DNA-templated transcription"/>
    <property type="evidence" value="ECO:0007669"/>
    <property type="project" value="UniProtKB-ARBA"/>
</dbReference>
<feature type="domain" description="HTH marR-type" evidence="1">
    <location>
        <begin position="22"/>
        <end position="67"/>
    </location>
</feature>
<evidence type="ECO:0000313" key="2">
    <source>
        <dbReference type="EMBL" id="MFC7193237.1"/>
    </source>
</evidence>
<dbReference type="InterPro" id="IPR011991">
    <property type="entry name" value="ArsR-like_HTH"/>
</dbReference>
<dbReference type="EMBL" id="JBHTAX010000007">
    <property type="protein sequence ID" value="MFC7193237.1"/>
    <property type="molecule type" value="Genomic_DNA"/>
</dbReference>
<dbReference type="InterPro" id="IPR036390">
    <property type="entry name" value="WH_DNA-bd_sf"/>
</dbReference>
<reference evidence="2 3" key="1">
    <citation type="journal article" date="2019" name="Int. J. Syst. Evol. Microbiol.">
        <title>The Global Catalogue of Microorganisms (GCM) 10K type strain sequencing project: providing services to taxonomists for standard genome sequencing and annotation.</title>
        <authorList>
            <consortium name="The Broad Institute Genomics Platform"/>
            <consortium name="The Broad Institute Genome Sequencing Center for Infectious Disease"/>
            <person name="Wu L."/>
            <person name="Ma J."/>
        </authorList>
    </citation>
    <scope>NUCLEOTIDE SEQUENCE [LARGE SCALE GENOMIC DNA]</scope>
    <source>
        <strain evidence="2 3">RDMS1</strain>
    </source>
</reference>
<sequence>MSERKRVETGEFAPEVADEEILSVLTEANAPVVTATEIADEIDMTRQAITRRLKRMREEGFVERKEVGARAVVWWLTERTDMESSPHE</sequence>
<dbReference type="InterPro" id="IPR036388">
    <property type="entry name" value="WH-like_DNA-bd_sf"/>
</dbReference>
<dbReference type="Gene3D" id="1.10.10.10">
    <property type="entry name" value="Winged helix-like DNA-binding domain superfamily/Winged helix DNA-binding domain"/>
    <property type="match status" value="1"/>
</dbReference>
<dbReference type="SUPFAM" id="SSF46785">
    <property type="entry name" value="Winged helix' DNA-binding domain"/>
    <property type="match status" value="1"/>
</dbReference>
<dbReference type="Proteomes" id="UP001596417">
    <property type="component" value="Unassembled WGS sequence"/>
</dbReference>
<protein>
    <submittedName>
        <fullName evidence="2">MarR family transcriptional regulator</fullName>
    </submittedName>
</protein>
<comment type="caution">
    <text evidence="2">The sequence shown here is derived from an EMBL/GenBank/DDBJ whole genome shotgun (WGS) entry which is preliminary data.</text>
</comment>
<accession>A0ABD5YWM9</accession>
<proteinExistence type="predicted"/>
<evidence type="ECO:0000313" key="3">
    <source>
        <dbReference type="Proteomes" id="UP001596417"/>
    </source>
</evidence>
<dbReference type="InterPro" id="IPR000835">
    <property type="entry name" value="HTH_MarR-typ"/>
</dbReference>